<comment type="caution">
    <text evidence="2">The sequence shown here is derived from an EMBL/GenBank/DDBJ whole genome shotgun (WGS) entry which is preliminary data.</text>
</comment>
<evidence type="ECO:0000313" key="3">
    <source>
        <dbReference type="Proteomes" id="UP000320176"/>
    </source>
</evidence>
<organism evidence="2 3">
    <name type="scientific">Stieleria varia</name>
    <dbReference type="NCBI Taxonomy" id="2528005"/>
    <lineage>
        <taxon>Bacteria</taxon>
        <taxon>Pseudomonadati</taxon>
        <taxon>Planctomycetota</taxon>
        <taxon>Planctomycetia</taxon>
        <taxon>Pirellulales</taxon>
        <taxon>Pirellulaceae</taxon>
        <taxon>Stieleria</taxon>
    </lineage>
</organism>
<protein>
    <recommendedName>
        <fullName evidence="4">Secreted protein</fullName>
    </recommendedName>
</protein>
<dbReference type="OrthoDB" id="9862424at2"/>
<evidence type="ECO:0000256" key="1">
    <source>
        <dbReference type="SAM" id="SignalP"/>
    </source>
</evidence>
<sequence precursor="true">MSSPSTLRVFCALCFATVCICFGTATVFADDGEVLQAVEVGEEDVIVEMDEVDVVFEEAMAMDMEMGLDINGNPVESKLKAYVRRQRVLVSLVCELDDVQKKQLDELDDKWVQEKIKQSVERPEQEVRVVQPNLIARFFGAQPRPINRGRGQPFVDEAAVRSTIDEAITGILTQEQEKLLDDERLAAERFQHEATADAVIECLSTQLNVRDEQREPLKTKLIPWLKNRDMMMSPYFSGNQYVPSIPSHLLDGLDKEQLKIYGGLQQVSFSSESFNNGETPIVIKP</sequence>
<feature type="chain" id="PRO_5022662810" description="Secreted protein" evidence="1">
    <location>
        <begin position="30"/>
        <end position="285"/>
    </location>
</feature>
<gene>
    <name evidence="2" type="ORF">Pla52n_41410</name>
</gene>
<dbReference type="AlphaFoldDB" id="A0A5C6AP28"/>
<evidence type="ECO:0008006" key="4">
    <source>
        <dbReference type="Google" id="ProtNLM"/>
    </source>
</evidence>
<proteinExistence type="predicted"/>
<dbReference type="RefSeq" id="WP_146521332.1">
    <property type="nucleotide sequence ID" value="NZ_CP151726.1"/>
</dbReference>
<name>A0A5C6AP28_9BACT</name>
<keyword evidence="1" id="KW-0732">Signal</keyword>
<feature type="signal peptide" evidence="1">
    <location>
        <begin position="1"/>
        <end position="29"/>
    </location>
</feature>
<reference evidence="2 3" key="1">
    <citation type="submission" date="2019-02" db="EMBL/GenBank/DDBJ databases">
        <title>Deep-cultivation of Planctomycetes and their phenomic and genomic characterization uncovers novel biology.</title>
        <authorList>
            <person name="Wiegand S."/>
            <person name="Jogler M."/>
            <person name="Boedeker C."/>
            <person name="Pinto D."/>
            <person name="Vollmers J."/>
            <person name="Rivas-Marin E."/>
            <person name="Kohn T."/>
            <person name="Peeters S.H."/>
            <person name="Heuer A."/>
            <person name="Rast P."/>
            <person name="Oberbeckmann S."/>
            <person name="Bunk B."/>
            <person name="Jeske O."/>
            <person name="Meyerdierks A."/>
            <person name="Storesund J.E."/>
            <person name="Kallscheuer N."/>
            <person name="Luecker S."/>
            <person name="Lage O.M."/>
            <person name="Pohl T."/>
            <person name="Merkel B.J."/>
            <person name="Hornburger P."/>
            <person name="Mueller R.-W."/>
            <person name="Bruemmer F."/>
            <person name="Labrenz M."/>
            <person name="Spormann A.M."/>
            <person name="Op Den Camp H."/>
            <person name="Overmann J."/>
            <person name="Amann R."/>
            <person name="Jetten M.S.M."/>
            <person name="Mascher T."/>
            <person name="Medema M.H."/>
            <person name="Devos D.P."/>
            <person name="Kaster A.-K."/>
            <person name="Ovreas L."/>
            <person name="Rohde M."/>
            <person name="Galperin M.Y."/>
            <person name="Jogler C."/>
        </authorList>
    </citation>
    <scope>NUCLEOTIDE SEQUENCE [LARGE SCALE GENOMIC DNA]</scope>
    <source>
        <strain evidence="2 3">Pla52n</strain>
    </source>
</reference>
<accession>A0A5C6AP28</accession>
<keyword evidence="3" id="KW-1185">Reference proteome</keyword>
<dbReference type="EMBL" id="SJPN01000005">
    <property type="protein sequence ID" value="TWU00772.1"/>
    <property type="molecule type" value="Genomic_DNA"/>
</dbReference>
<evidence type="ECO:0000313" key="2">
    <source>
        <dbReference type="EMBL" id="TWU00772.1"/>
    </source>
</evidence>
<dbReference type="Proteomes" id="UP000320176">
    <property type="component" value="Unassembled WGS sequence"/>
</dbReference>